<dbReference type="Pfam" id="PF00561">
    <property type="entry name" value="Abhydrolase_1"/>
    <property type="match status" value="1"/>
</dbReference>
<evidence type="ECO:0000259" key="3">
    <source>
        <dbReference type="Pfam" id="PF00561"/>
    </source>
</evidence>
<name>N1U2M8_9LEPT</name>
<evidence type="ECO:0000313" key="5">
    <source>
        <dbReference type="Proteomes" id="UP000012249"/>
    </source>
</evidence>
<dbReference type="Gene3D" id="3.40.50.1820">
    <property type="entry name" value="alpha/beta hydrolase"/>
    <property type="match status" value="1"/>
</dbReference>
<dbReference type="SUPFAM" id="SSF53474">
    <property type="entry name" value="alpha/beta-Hydrolases"/>
    <property type="match status" value="1"/>
</dbReference>
<dbReference type="AlphaFoldDB" id="N1U2M8"/>
<dbReference type="GO" id="GO:0008233">
    <property type="term" value="F:peptidase activity"/>
    <property type="evidence" value="ECO:0007669"/>
    <property type="project" value="InterPro"/>
</dbReference>
<dbReference type="PRINTS" id="PR00793">
    <property type="entry name" value="PROAMNOPTASE"/>
</dbReference>
<comment type="similarity">
    <text evidence="1">Belongs to the peptidase S33 family.</text>
</comment>
<dbReference type="InterPro" id="IPR002410">
    <property type="entry name" value="Peptidase_S33"/>
</dbReference>
<keyword evidence="2" id="KW-0378">Hydrolase</keyword>
<evidence type="ECO:0000256" key="1">
    <source>
        <dbReference type="ARBA" id="ARBA00010088"/>
    </source>
</evidence>
<dbReference type="Proteomes" id="UP000012249">
    <property type="component" value="Unassembled WGS sequence"/>
</dbReference>
<dbReference type="InterPro" id="IPR029058">
    <property type="entry name" value="AB_hydrolase_fold"/>
</dbReference>
<evidence type="ECO:0000313" key="4">
    <source>
        <dbReference type="EMBL" id="EMY13277.1"/>
    </source>
</evidence>
<dbReference type="GO" id="GO:0006508">
    <property type="term" value="P:proteolysis"/>
    <property type="evidence" value="ECO:0007669"/>
    <property type="project" value="InterPro"/>
</dbReference>
<proteinExistence type="inferred from homology"/>
<sequence>MDPYSWTKRDNTILLYIHGGPGTTDMFLSRKIDKEIIKDFVVVHWDQRGAGKLFSPFIAAESYNKEQFFADAYELALYLKKKLNREKIYILGHSWVPT</sequence>
<gene>
    <name evidence="4" type="ORF">LEP1GSC043_4841</name>
</gene>
<organism evidence="4 5">
    <name type="scientific">Leptospira weilii str. Ecochallenge</name>
    <dbReference type="NCBI Taxonomy" id="1049986"/>
    <lineage>
        <taxon>Bacteria</taxon>
        <taxon>Pseudomonadati</taxon>
        <taxon>Spirochaetota</taxon>
        <taxon>Spirochaetia</taxon>
        <taxon>Leptospirales</taxon>
        <taxon>Leptospiraceae</taxon>
        <taxon>Leptospira</taxon>
    </lineage>
</organism>
<dbReference type="InterPro" id="IPR000073">
    <property type="entry name" value="AB_hydrolase_1"/>
</dbReference>
<protein>
    <recommendedName>
        <fullName evidence="3">AB hydrolase-1 domain-containing protein</fullName>
    </recommendedName>
</protein>
<accession>N1U2M8</accession>
<feature type="domain" description="AB hydrolase-1" evidence="3">
    <location>
        <begin position="13"/>
        <end position="95"/>
    </location>
</feature>
<reference evidence="4 5" key="1">
    <citation type="submission" date="2013-02" db="EMBL/GenBank/DDBJ databases">
        <authorList>
            <person name="Harkins D.M."/>
            <person name="Durkin A.S."/>
            <person name="Brinkac L.M."/>
            <person name="Haft D.H."/>
            <person name="Selengut J.D."/>
            <person name="Sanka R."/>
            <person name="DePew J."/>
            <person name="Purushe J."/>
            <person name="Haake D.A."/>
            <person name="Matsunaga J."/>
            <person name="Vinetz J.M."/>
            <person name="Sutton G.G."/>
            <person name="Nierman W.C."/>
            <person name="Fouts D.E."/>
        </authorList>
    </citation>
    <scope>NUCLEOTIDE SEQUENCE [LARGE SCALE GENOMIC DNA]</scope>
    <source>
        <strain evidence="4 5">Ecochallenge</strain>
    </source>
</reference>
<comment type="caution">
    <text evidence="4">The sequence shown here is derived from an EMBL/GenBank/DDBJ whole genome shotgun (WGS) entry which is preliminary data.</text>
</comment>
<evidence type="ECO:0000256" key="2">
    <source>
        <dbReference type="ARBA" id="ARBA00022801"/>
    </source>
</evidence>
<dbReference type="EMBL" id="AHMI02000245">
    <property type="protein sequence ID" value="EMY13277.1"/>
    <property type="molecule type" value="Genomic_DNA"/>
</dbReference>